<accession>A0A1Y1HQY6</accession>
<protein>
    <submittedName>
        <fullName evidence="1">Uncharacterized protein</fullName>
    </submittedName>
</protein>
<name>A0A1Y1HQY6_KLENI</name>
<dbReference type="EMBL" id="DF236978">
    <property type="protein sequence ID" value="GAQ79401.1"/>
    <property type="molecule type" value="Genomic_DNA"/>
</dbReference>
<keyword evidence="2" id="KW-1185">Reference proteome</keyword>
<organism evidence="1 2">
    <name type="scientific">Klebsormidium nitens</name>
    <name type="common">Green alga</name>
    <name type="synonym">Ulothrix nitens</name>
    <dbReference type="NCBI Taxonomy" id="105231"/>
    <lineage>
        <taxon>Eukaryota</taxon>
        <taxon>Viridiplantae</taxon>
        <taxon>Streptophyta</taxon>
        <taxon>Klebsormidiophyceae</taxon>
        <taxon>Klebsormidiales</taxon>
        <taxon>Klebsormidiaceae</taxon>
        <taxon>Klebsormidium</taxon>
    </lineage>
</organism>
<evidence type="ECO:0000313" key="2">
    <source>
        <dbReference type="Proteomes" id="UP000054558"/>
    </source>
</evidence>
<sequence>MPLPSEDPRDGEIMTAGVFTRTIRELQYAVGALLRPSRRGPLVPSESAAFAVTPSFPVVATDVRIQEALQRLPARVNPPNGNGSCSARLVTGPSFKTKDIWKAYGIFSASLTAHGDPHDPHAPKASPPSLEDVRWARSVQVDTASAVDAFLDEQQCTAWIVPVCGPLPVFPNPEHKRFHPIGHTKTAY</sequence>
<proteinExistence type="predicted"/>
<gene>
    <name evidence="1" type="ORF">KFL_000290510</name>
</gene>
<dbReference type="AlphaFoldDB" id="A0A1Y1HQY6"/>
<reference evidence="1 2" key="1">
    <citation type="journal article" date="2014" name="Nat. Commun.">
        <title>Klebsormidium flaccidum genome reveals primary factors for plant terrestrial adaptation.</title>
        <authorList>
            <person name="Hori K."/>
            <person name="Maruyama F."/>
            <person name="Fujisawa T."/>
            <person name="Togashi T."/>
            <person name="Yamamoto N."/>
            <person name="Seo M."/>
            <person name="Sato S."/>
            <person name="Yamada T."/>
            <person name="Mori H."/>
            <person name="Tajima N."/>
            <person name="Moriyama T."/>
            <person name="Ikeuchi M."/>
            <person name="Watanabe M."/>
            <person name="Wada H."/>
            <person name="Kobayashi K."/>
            <person name="Saito M."/>
            <person name="Masuda T."/>
            <person name="Sasaki-Sekimoto Y."/>
            <person name="Mashiguchi K."/>
            <person name="Awai K."/>
            <person name="Shimojima M."/>
            <person name="Masuda S."/>
            <person name="Iwai M."/>
            <person name="Nobusawa T."/>
            <person name="Narise T."/>
            <person name="Kondo S."/>
            <person name="Saito H."/>
            <person name="Sato R."/>
            <person name="Murakawa M."/>
            <person name="Ihara Y."/>
            <person name="Oshima-Yamada Y."/>
            <person name="Ohtaka K."/>
            <person name="Satoh M."/>
            <person name="Sonobe K."/>
            <person name="Ishii M."/>
            <person name="Ohtani R."/>
            <person name="Kanamori-Sato M."/>
            <person name="Honoki R."/>
            <person name="Miyazaki D."/>
            <person name="Mochizuki H."/>
            <person name="Umetsu J."/>
            <person name="Higashi K."/>
            <person name="Shibata D."/>
            <person name="Kamiya Y."/>
            <person name="Sato N."/>
            <person name="Nakamura Y."/>
            <person name="Tabata S."/>
            <person name="Ida S."/>
            <person name="Kurokawa K."/>
            <person name="Ohta H."/>
        </authorList>
    </citation>
    <scope>NUCLEOTIDE SEQUENCE [LARGE SCALE GENOMIC DNA]</scope>
    <source>
        <strain evidence="1 2">NIES-2285</strain>
    </source>
</reference>
<evidence type="ECO:0000313" key="1">
    <source>
        <dbReference type="EMBL" id="GAQ79401.1"/>
    </source>
</evidence>
<dbReference type="Proteomes" id="UP000054558">
    <property type="component" value="Unassembled WGS sequence"/>
</dbReference>